<dbReference type="Pfam" id="PF03699">
    <property type="entry name" value="UPF0182"/>
    <property type="match status" value="1"/>
</dbReference>
<feature type="transmembrane region" description="Helical" evidence="5">
    <location>
        <begin position="280"/>
        <end position="302"/>
    </location>
</feature>
<comment type="similarity">
    <text evidence="5">Belongs to the UPF0182 family.</text>
</comment>
<feature type="transmembrane region" description="Helical" evidence="5">
    <location>
        <begin position="210"/>
        <end position="233"/>
    </location>
</feature>
<feature type="transmembrane region" description="Helical" evidence="5">
    <location>
        <begin position="98"/>
        <end position="120"/>
    </location>
</feature>
<evidence type="ECO:0000256" key="3">
    <source>
        <dbReference type="ARBA" id="ARBA00022989"/>
    </source>
</evidence>
<keyword evidence="3 5" id="KW-1133">Transmembrane helix</keyword>
<feature type="transmembrane region" description="Helical" evidence="5">
    <location>
        <begin position="253"/>
        <end position="273"/>
    </location>
</feature>
<dbReference type="PANTHER" id="PTHR39344:SF1">
    <property type="entry name" value="UPF0182 PROTEIN SLL1060"/>
    <property type="match status" value="1"/>
</dbReference>
<feature type="transmembrane region" description="Helical" evidence="5">
    <location>
        <begin position="7"/>
        <end position="29"/>
    </location>
</feature>
<comment type="caution">
    <text evidence="7">The sequence shown here is derived from an EMBL/GenBank/DDBJ whole genome shotgun (WGS) entry which is preliminary data.</text>
</comment>
<dbReference type="EMBL" id="JBGFFE010000023">
    <property type="protein sequence ID" value="MEY8764553.1"/>
    <property type="molecule type" value="Genomic_DNA"/>
</dbReference>
<keyword evidence="2 5" id="KW-0812">Transmembrane</keyword>
<evidence type="ECO:0000256" key="5">
    <source>
        <dbReference type="HAMAP-Rule" id="MF_01600"/>
    </source>
</evidence>
<keyword evidence="1 5" id="KW-1003">Cell membrane</keyword>
<proteinExistence type="inferred from homology"/>
<accession>A0ABV4E078</accession>
<feature type="transmembrane region" description="Helical" evidence="5">
    <location>
        <begin position="155"/>
        <end position="177"/>
    </location>
</feature>
<dbReference type="RefSeq" id="WP_294185204.1">
    <property type="nucleotide sequence ID" value="NZ_JBGFFE010000023.1"/>
</dbReference>
<evidence type="ECO:0000256" key="4">
    <source>
        <dbReference type="ARBA" id="ARBA00023136"/>
    </source>
</evidence>
<dbReference type="PANTHER" id="PTHR39344">
    <property type="entry name" value="UPF0182 PROTEIN SLL1060"/>
    <property type="match status" value="1"/>
</dbReference>
<comment type="subcellular location">
    <subcellularLocation>
        <location evidence="5">Cell membrane</location>
        <topology evidence="5">Multi-pass membrane protein</topology>
    </subcellularLocation>
</comment>
<dbReference type="InterPro" id="IPR005372">
    <property type="entry name" value="UPF0182"/>
</dbReference>
<gene>
    <name evidence="7" type="ORF">AB8S09_13080</name>
</gene>
<evidence type="ECO:0000256" key="2">
    <source>
        <dbReference type="ARBA" id="ARBA00022692"/>
    </source>
</evidence>
<evidence type="ECO:0000313" key="7">
    <source>
        <dbReference type="EMBL" id="MEY8764553.1"/>
    </source>
</evidence>
<feature type="transmembrane region" description="Helical" evidence="5">
    <location>
        <begin position="49"/>
        <end position="71"/>
    </location>
</feature>
<keyword evidence="4 5" id="KW-0472">Membrane</keyword>
<dbReference type="NCBIfam" id="NF000825">
    <property type="entry name" value="PRK00068.1"/>
    <property type="match status" value="1"/>
</dbReference>
<sequence>MVKKKKIALGTLIFILALCIIFLNRIVNFVINVEWFKEVGYLSVYFTKIIAMCKLIVPIFIISFAGIWLYYKSLRISIIKYRKVVEVNSNKDKTERRIVLIVDLIISFIISYIFAATYWYRILQFTNAVPFNVKDPLLHLDISFYVFKLPLIRSVYNAFLSLLIFLCLVTLLTYFLLNVKDRFTSRGPRRKFGNMDIFSSDITRFAGKQLAVLAALIMIFISMGYMLKCVGLVYSENGVAFGASYTDVHVSLLFYKIIAVASMVAAVVIFVSIIKSKFKFIVISIAAIAILVVAKSVSYFVVQNFIVKSNQKTLEQPYIKYDIDYTRKAYNIDNINTTPFQVKNDLTTQDIQNNMDTINNIRINSFDPTLEFYNQVQIIRYYYMFNNIDVDRYYINGKFNQIFIGAREINTKAIEPNTWQNRHLVYTHGYGVVMNKVNSVTSEGQPDFVVKDMPPQNSTNIKLADPRIYFGEKTDDYAVVNTKLDEFDYPKGSDNATNNYHGTAGIRLGIINRILFAINQKDINFLLSRDITKESKILINRNIKDRVNKIAPFLKYESDPYIIMSGGKLYWILDGYTFSNEYPFSQPQDGLNYIRNSVKVVMNAENGNVKFYIMDKNDPIIKSYAKIFPGLFKDVNELPADIVRHFKYPKDMFNIQCSILGKYHVTNPGVFYSGEDVWEVAKNQREVSGEKNSIESPYVVMKPTGASKEEMILLQYFNMRNKDNMVALFGARMDGNNYGKLILYKFPPEKTVYSPYLFKQKLNQDTTISQQLSLWNKNGSTVQFGDTMIVPIKNSLLYVEPMYLRANGKDSIPEMKRVIVSYGDKILLAQGINDALSQMFNYDQGSIDENPNIDNNSKNQIPPSGDSDQIKKAKDLYDDAINSQKNGDWAKYGEDIKELGKIIDSLNK</sequence>
<dbReference type="Proteomes" id="UP001565220">
    <property type="component" value="Unassembled WGS sequence"/>
</dbReference>
<feature type="compositionally biased region" description="Polar residues" evidence="6">
    <location>
        <begin position="847"/>
        <end position="862"/>
    </location>
</feature>
<name>A0ABV4E078_9CLOT</name>
<keyword evidence="8" id="KW-1185">Reference proteome</keyword>
<evidence type="ECO:0000256" key="1">
    <source>
        <dbReference type="ARBA" id="ARBA00022475"/>
    </source>
</evidence>
<organism evidence="7 8">
    <name type="scientific">Clostridium lapidicellarium</name>
    <dbReference type="NCBI Taxonomy" id="3240931"/>
    <lineage>
        <taxon>Bacteria</taxon>
        <taxon>Bacillati</taxon>
        <taxon>Bacillota</taxon>
        <taxon>Clostridia</taxon>
        <taxon>Eubacteriales</taxon>
        <taxon>Clostridiaceae</taxon>
        <taxon>Clostridium</taxon>
    </lineage>
</organism>
<evidence type="ECO:0000313" key="8">
    <source>
        <dbReference type="Proteomes" id="UP001565220"/>
    </source>
</evidence>
<feature type="region of interest" description="Disordered" evidence="6">
    <location>
        <begin position="847"/>
        <end position="869"/>
    </location>
</feature>
<protein>
    <recommendedName>
        <fullName evidence="5">UPF0182 protein AB8S09_13080</fullName>
    </recommendedName>
</protein>
<dbReference type="HAMAP" id="MF_01600">
    <property type="entry name" value="UPF0182"/>
    <property type="match status" value="1"/>
</dbReference>
<evidence type="ECO:0000256" key="6">
    <source>
        <dbReference type="SAM" id="MobiDB-lite"/>
    </source>
</evidence>
<reference evidence="7 8" key="1">
    <citation type="submission" date="2024-08" db="EMBL/GenBank/DDBJ databases">
        <title>Clostridium lapicellarii sp. nov., and Clostridium renhuaiense sp. nov., two species isolated from the mud in a fermentation cellar used for producing sauce-flavour Chinese liquors.</title>
        <authorList>
            <person name="Yang F."/>
            <person name="Wang H."/>
            <person name="Chen L.Q."/>
            <person name="Zhou N."/>
            <person name="Lu J.J."/>
            <person name="Pu X.X."/>
            <person name="Wan B."/>
            <person name="Wang L."/>
            <person name="Liu S.J."/>
        </authorList>
    </citation>
    <scope>NUCLEOTIDE SEQUENCE [LARGE SCALE GENOMIC DNA]</scope>
    <source>
        <strain evidence="7 8">MT-113</strain>
    </source>
</reference>